<sequence length="122" mass="13597">MNKAINLLKSLGYSYFITIFLILIYNLFLTYTPLKSSSISFVTSSIITIGAACAGFYMAYKNSSKGFLYGMLSGALYIFFIIIIYFLIQDNFKFEGNMIYKILLDIIAGGIGGIIGVNMKKD</sequence>
<dbReference type="Pfam" id="PF12670">
    <property type="entry name" value="DUF3792"/>
    <property type="match status" value="1"/>
</dbReference>
<dbReference type="EMBL" id="FQXH01000008">
    <property type="protein sequence ID" value="SHH14194.1"/>
    <property type="molecule type" value="Genomic_DNA"/>
</dbReference>
<reference evidence="3" key="1">
    <citation type="submission" date="2016-11" db="EMBL/GenBank/DDBJ databases">
        <authorList>
            <person name="Varghese N."/>
            <person name="Submissions S."/>
        </authorList>
    </citation>
    <scope>NUCLEOTIDE SEQUENCE [LARGE SCALE GENOMIC DNA]</scope>
    <source>
        <strain evidence="3">DSM 15285</strain>
    </source>
</reference>
<feature type="transmembrane region" description="Helical" evidence="1">
    <location>
        <begin position="67"/>
        <end position="88"/>
    </location>
</feature>
<dbReference type="OrthoDB" id="1757833at2"/>
<organism evidence="2 3">
    <name type="scientific">Tepidibacter thalassicus DSM 15285</name>
    <dbReference type="NCBI Taxonomy" id="1123350"/>
    <lineage>
        <taxon>Bacteria</taxon>
        <taxon>Bacillati</taxon>
        <taxon>Bacillota</taxon>
        <taxon>Clostridia</taxon>
        <taxon>Peptostreptococcales</taxon>
        <taxon>Peptostreptococcaceae</taxon>
        <taxon>Tepidibacter</taxon>
    </lineage>
</organism>
<dbReference type="AlphaFoldDB" id="A0A1M5QJ90"/>
<keyword evidence="1" id="KW-0472">Membrane</keyword>
<dbReference type="RefSeq" id="WP_072724232.1">
    <property type="nucleotide sequence ID" value="NZ_FQXH01000008.1"/>
</dbReference>
<dbReference type="InterPro" id="IPR023804">
    <property type="entry name" value="DUF3792_TM"/>
</dbReference>
<keyword evidence="3" id="KW-1185">Reference proteome</keyword>
<dbReference type="STRING" id="1123350.SAMN02744040_00989"/>
<accession>A0A1M5QJ90</accession>
<feature type="transmembrane region" description="Helical" evidence="1">
    <location>
        <begin position="12"/>
        <end position="32"/>
    </location>
</feature>
<feature type="transmembrane region" description="Helical" evidence="1">
    <location>
        <begin position="100"/>
        <end position="119"/>
    </location>
</feature>
<gene>
    <name evidence="2" type="ORF">SAMN02744040_00989</name>
</gene>
<proteinExistence type="predicted"/>
<dbReference type="Proteomes" id="UP000242520">
    <property type="component" value="Unassembled WGS sequence"/>
</dbReference>
<evidence type="ECO:0000313" key="3">
    <source>
        <dbReference type="Proteomes" id="UP000242520"/>
    </source>
</evidence>
<keyword evidence="1" id="KW-0812">Transmembrane</keyword>
<evidence type="ECO:0000313" key="2">
    <source>
        <dbReference type="EMBL" id="SHH14194.1"/>
    </source>
</evidence>
<evidence type="ECO:0000256" key="1">
    <source>
        <dbReference type="SAM" id="Phobius"/>
    </source>
</evidence>
<feature type="transmembrane region" description="Helical" evidence="1">
    <location>
        <begin position="38"/>
        <end position="60"/>
    </location>
</feature>
<name>A0A1M5QJ90_9FIRM</name>
<dbReference type="NCBIfam" id="TIGR04086">
    <property type="entry name" value="TIGR04086_membr"/>
    <property type="match status" value="1"/>
</dbReference>
<protein>
    <submittedName>
        <fullName evidence="2">Putative membrane protein, TIGR04086 family</fullName>
    </submittedName>
</protein>
<keyword evidence="1" id="KW-1133">Transmembrane helix</keyword>